<dbReference type="NCBIfam" id="TIGR00443">
    <property type="entry name" value="hisZ_biosyn_reg"/>
    <property type="match status" value="1"/>
</dbReference>
<proteinExistence type="inferred from homology"/>
<dbReference type="InterPro" id="IPR041715">
    <property type="entry name" value="HisRS-like_core"/>
</dbReference>
<dbReference type="InterPro" id="IPR004517">
    <property type="entry name" value="HisZ"/>
</dbReference>
<dbReference type="InterPro" id="IPR004516">
    <property type="entry name" value="HisRS/HisZ"/>
</dbReference>
<name>A0A1I0XVQ6_9BACI</name>
<sequence length="413" mass="47050">MQPFFHVIGNDLSQFDFQLQNSLTATIKNRFYTYGYQETKTSTFQDYDLYSSIIGTVHKQDMIKTIDPSGDVIVLRPDVTIPITRKMVSEEESCRRLFYVQEVFRQPGDENHHKEFTQAGVECFGEDTPENDAEMIAMAVHILKDLKFSQFKIEVSHAGFFKELIDELPLSGEESEQLQKLIKSKNLTEIEPFLQNLSVEKPVVKAVKSLPMLYGSPQDVIENAASIALNEKMQQTIEYLKQVYKVLTAYGVENAIVFDLGLINHMNYYSGVIFQGYVASYSKPVLMGGRYNDLATQFGQSLPAIGFGCVIDYLLDAGIAAGHLTQTDTLAELVMYYEQSQINSALSAANRLRDAGYQVMTLNFEDSRNNSIPSIFTVHFEKERSLLFHQQQQMEFQDIDELENLLKTEMRDN</sequence>
<dbReference type="OrthoDB" id="9800814at2"/>
<evidence type="ECO:0000256" key="1">
    <source>
        <dbReference type="ARBA" id="ARBA00004496"/>
    </source>
</evidence>
<dbReference type="GO" id="GO:0004821">
    <property type="term" value="F:histidine-tRNA ligase activity"/>
    <property type="evidence" value="ECO:0007669"/>
    <property type="project" value="TreeGrafter"/>
</dbReference>
<gene>
    <name evidence="9" type="primary">hisZ</name>
    <name evidence="12" type="ORF">SAMN04488072_10662</name>
</gene>
<protein>
    <recommendedName>
        <fullName evidence="4 9">ATP phosphoribosyltransferase regulatory subunit</fullName>
    </recommendedName>
</protein>
<keyword evidence="5 9" id="KW-0963">Cytoplasm</keyword>
<dbReference type="SUPFAM" id="SSF55681">
    <property type="entry name" value="Class II aaRS and biotin synthetases"/>
    <property type="match status" value="1"/>
</dbReference>
<dbReference type="PANTHER" id="PTHR43707">
    <property type="entry name" value="HISTIDYL-TRNA SYNTHETASE"/>
    <property type="match status" value="1"/>
</dbReference>
<dbReference type="RefSeq" id="WP_090236546.1">
    <property type="nucleotide sequence ID" value="NZ_FOJW01000006.1"/>
</dbReference>
<dbReference type="Gene3D" id="3.30.930.10">
    <property type="entry name" value="Bira Bifunctional Protein, Domain 2"/>
    <property type="match status" value="1"/>
</dbReference>
<evidence type="ECO:0000256" key="3">
    <source>
        <dbReference type="ARBA" id="ARBA00005539"/>
    </source>
</evidence>
<dbReference type="EMBL" id="FOJW01000006">
    <property type="protein sequence ID" value="SFB05071.1"/>
    <property type="molecule type" value="Genomic_DNA"/>
</dbReference>
<evidence type="ECO:0000256" key="8">
    <source>
        <dbReference type="ARBA" id="ARBA00025246"/>
    </source>
</evidence>
<feature type="binding site" evidence="10">
    <location>
        <position position="122"/>
    </location>
    <ligand>
        <name>L-histidine</name>
        <dbReference type="ChEBI" id="CHEBI:57595"/>
    </ligand>
</feature>
<comment type="miscellaneous">
    <text evidence="9">This function is generally fulfilled by the C-terminal part of HisG, which is missing in some bacteria such as this one.</text>
</comment>
<dbReference type="GO" id="GO:0000105">
    <property type="term" value="P:L-histidine biosynthetic process"/>
    <property type="evidence" value="ECO:0007669"/>
    <property type="project" value="UniProtKB-UniRule"/>
</dbReference>
<dbReference type="GO" id="GO:0140096">
    <property type="term" value="F:catalytic activity, acting on a protein"/>
    <property type="evidence" value="ECO:0007669"/>
    <property type="project" value="UniProtKB-ARBA"/>
</dbReference>
<evidence type="ECO:0000256" key="6">
    <source>
        <dbReference type="ARBA" id="ARBA00022605"/>
    </source>
</evidence>
<dbReference type="PIRSF" id="PIRSF001549">
    <property type="entry name" value="His-tRNA_synth"/>
    <property type="match status" value="1"/>
</dbReference>
<dbReference type="Proteomes" id="UP000198642">
    <property type="component" value="Unassembled WGS sequence"/>
</dbReference>
<dbReference type="GO" id="GO:0005737">
    <property type="term" value="C:cytoplasm"/>
    <property type="evidence" value="ECO:0007669"/>
    <property type="project" value="UniProtKB-SubCell"/>
</dbReference>
<comment type="pathway">
    <text evidence="2 9">Amino-acid biosynthesis; L-histidine biosynthesis; L-histidine from 5-phospho-alpha-D-ribose 1-diphosphate: step 1/9.</text>
</comment>
<feature type="binding site" evidence="10">
    <location>
        <position position="118"/>
    </location>
    <ligand>
        <name>L-histidine</name>
        <dbReference type="ChEBI" id="CHEBI:57595"/>
    </ligand>
</feature>
<dbReference type="AlphaFoldDB" id="A0A1I0XVQ6"/>
<evidence type="ECO:0000256" key="4">
    <source>
        <dbReference type="ARBA" id="ARBA00020397"/>
    </source>
</evidence>
<dbReference type="InterPro" id="IPR045864">
    <property type="entry name" value="aa-tRNA-synth_II/BPL/LPL"/>
</dbReference>
<evidence type="ECO:0000256" key="7">
    <source>
        <dbReference type="ARBA" id="ARBA00023102"/>
    </source>
</evidence>
<keyword evidence="7 9" id="KW-0368">Histidine biosynthesis</keyword>
<evidence type="ECO:0000256" key="10">
    <source>
        <dbReference type="PIRSR" id="PIRSR001549-1"/>
    </source>
</evidence>
<accession>A0A1I0XVQ6</accession>
<keyword evidence="12" id="KW-0328">Glycosyltransferase</keyword>
<comment type="similarity">
    <text evidence="3 9">Belongs to the class-II aminoacyl-tRNA synthetase family. HisZ subfamily.</text>
</comment>
<evidence type="ECO:0000313" key="12">
    <source>
        <dbReference type="EMBL" id="SFB05071.1"/>
    </source>
</evidence>
<dbReference type="UniPathway" id="UPA00031">
    <property type="reaction ID" value="UER00006"/>
</dbReference>
<evidence type="ECO:0000256" key="9">
    <source>
        <dbReference type="HAMAP-Rule" id="MF_00125"/>
    </source>
</evidence>
<comment type="function">
    <text evidence="8 9">Required for the first step of histidine biosynthesis. May allow the feedback regulation of ATP phosphoribosyltransferase activity by histidine.</text>
</comment>
<keyword evidence="13" id="KW-1185">Reference proteome</keyword>
<keyword evidence="12" id="KW-0808">Transferase</keyword>
<evidence type="ECO:0000259" key="11">
    <source>
        <dbReference type="Pfam" id="PF13393"/>
    </source>
</evidence>
<dbReference type="STRING" id="237679.SAMN04488072_10662"/>
<organism evidence="12 13">
    <name type="scientific">Lentibacillus halodurans</name>
    <dbReference type="NCBI Taxonomy" id="237679"/>
    <lineage>
        <taxon>Bacteria</taxon>
        <taxon>Bacillati</taxon>
        <taxon>Bacillota</taxon>
        <taxon>Bacilli</taxon>
        <taxon>Bacillales</taxon>
        <taxon>Bacillaceae</taxon>
        <taxon>Lentibacillus</taxon>
    </lineage>
</organism>
<feature type="domain" description="Class II Histidinyl-tRNA synthetase (HisRS)-like catalytic core" evidence="11">
    <location>
        <begin position="16"/>
        <end position="311"/>
    </location>
</feature>
<dbReference type="GO" id="GO:0006427">
    <property type="term" value="P:histidyl-tRNA aminoacylation"/>
    <property type="evidence" value="ECO:0007669"/>
    <property type="project" value="TreeGrafter"/>
</dbReference>
<evidence type="ECO:0000256" key="5">
    <source>
        <dbReference type="ARBA" id="ARBA00022490"/>
    </source>
</evidence>
<dbReference type="HAMAP" id="MF_00125">
    <property type="entry name" value="HisZ"/>
    <property type="match status" value="1"/>
</dbReference>
<dbReference type="GO" id="GO:0016757">
    <property type="term" value="F:glycosyltransferase activity"/>
    <property type="evidence" value="ECO:0007669"/>
    <property type="project" value="UniProtKB-KW"/>
</dbReference>
<evidence type="ECO:0000313" key="13">
    <source>
        <dbReference type="Proteomes" id="UP000198642"/>
    </source>
</evidence>
<feature type="binding site" evidence="10">
    <location>
        <begin position="268"/>
        <end position="269"/>
    </location>
    <ligand>
        <name>L-histidine</name>
        <dbReference type="ChEBI" id="CHEBI:57595"/>
    </ligand>
</feature>
<dbReference type="CDD" id="cd00773">
    <property type="entry name" value="HisRS-like_core"/>
    <property type="match status" value="1"/>
</dbReference>
<feature type="binding site" evidence="10">
    <location>
        <begin position="78"/>
        <end position="80"/>
    </location>
    <ligand>
        <name>L-histidine</name>
        <dbReference type="ChEBI" id="CHEBI:57595"/>
    </ligand>
</feature>
<keyword evidence="6 9" id="KW-0028">Amino-acid biosynthesis</keyword>
<dbReference type="Pfam" id="PF13393">
    <property type="entry name" value="tRNA-synt_His"/>
    <property type="match status" value="1"/>
</dbReference>
<evidence type="ECO:0000256" key="2">
    <source>
        <dbReference type="ARBA" id="ARBA00004667"/>
    </source>
</evidence>
<dbReference type="PANTHER" id="PTHR43707:SF6">
    <property type="entry name" value="ATP PHOSPHORIBOSYLTRANSFERASE REGULATORY SUBUNIT"/>
    <property type="match status" value="1"/>
</dbReference>
<reference evidence="12 13" key="1">
    <citation type="submission" date="2016-10" db="EMBL/GenBank/DDBJ databases">
        <authorList>
            <person name="de Groot N.N."/>
        </authorList>
    </citation>
    <scope>NUCLEOTIDE SEQUENCE [LARGE SCALE GENOMIC DNA]</scope>
    <source>
        <strain evidence="12 13">CGMCC 1.3702</strain>
    </source>
</reference>
<comment type="subcellular location">
    <subcellularLocation>
        <location evidence="1 9">Cytoplasm</location>
    </subcellularLocation>
</comment>
<comment type="subunit">
    <text evidence="9">Heteromultimer composed of HisG and HisZ subunits.</text>
</comment>
<feature type="binding site" evidence="10">
    <location>
        <position position="105"/>
    </location>
    <ligand>
        <name>L-histidine</name>
        <dbReference type="ChEBI" id="CHEBI:57595"/>
    </ligand>
</feature>